<keyword evidence="2 4" id="KW-0238">DNA-binding</keyword>
<dbReference type="GO" id="GO:0045892">
    <property type="term" value="P:negative regulation of DNA-templated transcription"/>
    <property type="evidence" value="ECO:0007669"/>
    <property type="project" value="UniProtKB-ARBA"/>
</dbReference>
<evidence type="ECO:0000313" key="7">
    <source>
        <dbReference type="EMBL" id="NYG00944.1"/>
    </source>
</evidence>
<dbReference type="EMBL" id="JACCCZ010000001">
    <property type="protein sequence ID" value="NYG00944.1"/>
    <property type="molecule type" value="Genomic_DNA"/>
</dbReference>
<dbReference type="SUPFAM" id="SSF46689">
    <property type="entry name" value="Homeodomain-like"/>
    <property type="match status" value="1"/>
</dbReference>
<name>A0A852W297_PSEA5</name>
<dbReference type="InterPro" id="IPR009057">
    <property type="entry name" value="Homeodomain-like_sf"/>
</dbReference>
<dbReference type="PANTHER" id="PTHR30055">
    <property type="entry name" value="HTH-TYPE TRANSCRIPTIONAL REGULATOR RUTR"/>
    <property type="match status" value="1"/>
</dbReference>
<organism evidence="7 8">
    <name type="scientific">Pseudonocardia alni</name>
    <name type="common">Amycolata alni</name>
    <dbReference type="NCBI Taxonomy" id="33907"/>
    <lineage>
        <taxon>Bacteria</taxon>
        <taxon>Bacillati</taxon>
        <taxon>Actinomycetota</taxon>
        <taxon>Actinomycetes</taxon>
        <taxon>Pseudonocardiales</taxon>
        <taxon>Pseudonocardiaceae</taxon>
        <taxon>Pseudonocardia</taxon>
    </lineage>
</organism>
<dbReference type="Proteomes" id="UP000549695">
    <property type="component" value="Unassembled WGS sequence"/>
</dbReference>
<proteinExistence type="predicted"/>
<feature type="region of interest" description="Disordered" evidence="5">
    <location>
        <begin position="137"/>
        <end position="158"/>
    </location>
</feature>
<reference evidence="7 8" key="1">
    <citation type="submission" date="2020-07" db="EMBL/GenBank/DDBJ databases">
        <title>Sequencing the genomes of 1000 actinobacteria strains.</title>
        <authorList>
            <person name="Klenk H.-P."/>
        </authorList>
    </citation>
    <scope>NUCLEOTIDE SEQUENCE [LARGE SCALE GENOMIC DNA]</scope>
    <source>
        <strain evidence="7 8">DSM 44749</strain>
    </source>
</reference>
<accession>A0A852W297</accession>
<evidence type="ECO:0000256" key="3">
    <source>
        <dbReference type="ARBA" id="ARBA00023163"/>
    </source>
</evidence>
<dbReference type="GO" id="GO:0000976">
    <property type="term" value="F:transcription cis-regulatory region binding"/>
    <property type="evidence" value="ECO:0007669"/>
    <property type="project" value="TreeGrafter"/>
</dbReference>
<evidence type="ECO:0000256" key="4">
    <source>
        <dbReference type="PROSITE-ProRule" id="PRU00335"/>
    </source>
</evidence>
<dbReference type="SUPFAM" id="SSF48498">
    <property type="entry name" value="Tetracyclin repressor-like, C-terminal domain"/>
    <property type="match status" value="1"/>
</dbReference>
<dbReference type="PANTHER" id="PTHR30055:SF234">
    <property type="entry name" value="HTH-TYPE TRANSCRIPTIONAL REGULATOR BETI"/>
    <property type="match status" value="1"/>
</dbReference>
<keyword evidence="1" id="KW-0805">Transcription regulation</keyword>
<dbReference type="PROSITE" id="PS50977">
    <property type="entry name" value="HTH_TETR_2"/>
    <property type="match status" value="1"/>
</dbReference>
<dbReference type="InterPro" id="IPR036271">
    <property type="entry name" value="Tet_transcr_reg_TetR-rel_C_sf"/>
</dbReference>
<evidence type="ECO:0000259" key="6">
    <source>
        <dbReference type="PROSITE" id="PS50977"/>
    </source>
</evidence>
<feature type="compositionally biased region" description="Low complexity" evidence="5">
    <location>
        <begin position="185"/>
        <end position="205"/>
    </location>
</feature>
<dbReference type="GeneID" id="98051033"/>
<dbReference type="PRINTS" id="PR00455">
    <property type="entry name" value="HTHTETR"/>
</dbReference>
<dbReference type="FunFam" id="1.10.10.60:FF:000141">
    <property type="entry name" value="TetR family transcriptional regulator"/>
    <property type="match status" value="1"/>
</dbReference>
<evidence type="ECO:0000313" key="8">
    <source>
        <dbReference type="Proteomes" id="UP000549695"/>
    </source>
</evidence>
<dbReference type="AlphaFoldDB" id="A0A852W297"/>
<dbReference type="InterPro" id="IPR023772">
    <property type="entry name" value="DNA-bd_HTH_TetR-type_CS"/>
</dbReference>
<gene>
    <name evidence="7" type="ORF">HDA37_001229</name>
</gene>
<feature type="domain" description="HTH tetR-type" evidence="6">
    <location>
        <begin position="12"/>
        <end position="72"/>
    </location>
</feature>
<dbReference type="Gene3D" id="1.10.357.10">
    <property type="entry name" value="Tetracycline Repressor, domain 2"/>
    <property type="match status" value="1"/>
</dbReference>
<dbReference type="InterPro" id="IPR001647">
    <property type="entry name" value="HTH_TetR"/>
</dbReference>
<keyword evidence="3" id="KW-0804">Transcription</keyword>
<evidence type="ECO:0000256" key="5">
    <source>
        <dbReference type="SAM" id="MobiDB-lite"/>
    </source>
</evidence>
<feature type="DNA-binding region" description="H-T-H motif" evidence="4">
    <location>
        <begin position="35"/>
        <end position="54"/>
    </location>
</feature>
<keyword evidence="8" id="KW-1185">Reference proteome</keyword>
<dbReference type="GO" id="GO:0003700">
    <property type="term" value="F:DNA-binding transcription factor activity"/>
    <property type="evidence" value="ECO:0007669"/>
    <property type="project" value="TreeGrafter"/>
</dbReference>
<comment type="caution">
    <text evidence="7">The sequence shown here is derived from an EMBL/GenBank/DDBJ whole genome shotgun (WGS) entry which is preliminary data.</text>
</comment>
<dbReference type="InterPro" id="IPR050109">
    <property type="entry name" value="HTH-type_TetR-like_transc_reg"/>
</dbReference>
<sequence length="222" mass="23113">MTTARGRYAKGRQRREQILDTALEVFATGGFHASSTKEIARRVGVSEPTLFHYFGSKQALLVAVLQARDERSAAARAEPGSGPEALLETVRDNGSEPGLVRLYAVTSAEATDPGHAAHDWFARRYDRLRTALAAELEPGAGPGADPGADPGAGAAPAGELTPDRVARLLLAAADGLQVQWLLDRPPGGAPVAPADPADPADPGGFDMAADLRALVAALVPPR</sequence>
<evidence type="ECO:0000256" key="1">
    <source>
        <dbReference type="ARBA" id="ARBA00023015"/>
    </source>
</evidence>
<dbReference type="PROSITE" id="PS01081">
    <property type="entry name" value="HTH_TETR_1"/>
    <property type="match status" value="1"/>
</dbReference>
<feature type="region of interest" description="Disordered" evidence="5">
    <location>
        <begin position="182"/>
        <end position="205"/>
    </location>
</feature>
<evidence type="ECO:0000256" key="2">
    <source>
        <dbReference type="ARBA" id="ARBA00023125"/>
    </source>
</evidence>
<protein>
    <submittedName>
        <fullName evidence="7">AcrR family transcriptional regulator</fullName>
    </submittedName>
</protein>
<dbReference type="RefSeq" id="WP_179760532.1">
    <property type="nucleotide sequence ID" value="NZ_BAAAJZ010000008.1"/>
</dbReference>
<dbReference type="Pfam" id="PF00440">
    <property type="entry name" value="TetR_N"/>
    <property type="match status" value="1"/>
</dbReference>